<name>A0A3B1BTT2_9ZZZZ</name>
<dbReference type="GO" id="GO:1904659">
    <property type="term" value="P:D-glucose transmembrane transport"/>
    <property type="evidence" value="ECO:0007669"/>
    <property type="project" value="InterPro"/>
</dbReference>
<dbReference type="CDD" id="cd17394">
    <property type="entry name" value="MFS_FucP_like"/>
    <property type="match status" value="1"/>
</dbReference>
<dbReference type="InterPro" id="IPR050375">
    <property type="entry name" value="MFS_TsgA-like"/>
</dbReference>
<dbReference type="GO" id="GO:0005354">
    <property type="term" value="F:galactose transmembrane transporter activity"/>
    <property type="evidence" value="ECO:0007669"/>
    <property type="project" value="InterPro"/>
</dbReference>
<feature type="transmembrane region" description="Helical" evidence="8">
    <location>
        <begin position="290"/>
        <end position="308"/>
    </location>
</feature>
<organism evidence="9">
    <name type="scientific">hydrothermal vent metagenome</name>
    <dbReference type="NCBI Taxonomy" id="652676"/>
    <lineage>
        <taxon>unclassified sequences</taxon>
        <taxon>metagenomes</taxon>
        <taxon>ecological metagenomes</taxon>
    </lineage>
</organism>
<keyword evidence="5" id="KW-1003">Cell membrane</keyword>
<proteinExistence type="inferred from homology"/>
<dbReference type="SUPFAM" id="SSF103473">
    <property type="entry name" value="MFS general substrate transporter"/>
    <property type="match status" value="1"/>
</dbReference>
<dbReference type="NCBIfam" id="TIGR01272">
    <property type="entry name" value="gluP"/>
    <property type="match status" value="1"/>
</dbReference>
<feature type="transmembrane region" description="Helical" evidence="8">
    <location>
        <begin position="180"/>
        <end position="201"/>
    </location>
</feature>
<dbReference type="PANTHER" id="PTHR43702:SF3">
    <property type="entry name" value="PROTEIN TSGA"/>
    <property type="match status" value="1"/>
</dbReference>
<evidence type="ECO:0000256" key="2">
    <source>
        <dbReference type="ARBA" id="ARBA00004429"/>
    </source>
</evidence>
<feature type="transmembrane region" description="Helical" evidence="8">
    <location>
        <begin position="106"/>
        <end position="132"/>
    </location>
</feature>
<keyword evidence="8" id="KW-0812">Transmembrane</keyword>
<dbReference type="InterPro" id="IPR036259">
    <property type="entry name" value="MFS_trans_sf"/>
</dbReference>
<dbReference type="EMBL" id="UOGD01000194">
    <property type="protein sequence ID" value="VAX21319.1"/>
    <property type="molecule type" value="Genomic_DNA"/>
</dbReference>
<dbReference type="Pfam" id="PF07690">
    <property type="entry name" value="MFS_1"/>
    <property type="match status" value="1"/>
</dbReference>
<dbReference type="AlphaFoldDB" id="A0A3B1BTT2"/>
<feature type="transmembrane region" description="Helical" evidence="8">
    <location>
        <begin position="348"/>
        <end position="367"/>
    </location>
</feature>
<dbReference type="GO" id="GO:0005886">
    <property type="term" value="C:plasma membrane"/>
    <property type="evidence" value="ECO:0007669"/>
    <property type="project" value="UniProtKB-SubCell"/>
</dbReference>
<accession>A0A3B1BTT2</accession>
<feature type="transmembrane region" description="Helical" evidence="8">
    <location>
        <begin position="51"/>
        <end position="73"/>
    </location>
</feature>
<sequence length="383" mass="41066">MERPESKGNNLKIAFGLMTSLFFMWGAIVSLNDILIPHFKGLFQMNYTETMLIQFSFFGAYFLMSIPASIVIGKIGYKNGIVAGLVIVGLGCLVFLPASWLISYPLFLFGLFTMATGNVFLQVVANPYVTVLGKPETASSRLNLAQGINSLATTLAPLIGAYLILGDYNSPAEEAAAVQVPYIGLALFAFLVAAVFAFVKLPTVIKEKGKKVKGNVLKFRQLRLGVIALTLYVGAEVAIGSFIVNFLEEPFIAGFDQKTAAGYIPFYWGGLMIGRFAGSAILQKISAQKVLLIASLASFILVGVTILSTGYIAMWAMIGVGLFNSIMWSNIFAMSIDGLGKYTTKASGILVMAPVGGAIFPLLQGVLADMPAVGIHMSYILPL</sequence>
<comment type="subcellular location">
    <subcellularLocation>
        <location evidence="2">Cell inner membrane</location>
        <topology evidence="2">Multi-pass membrane protein</topology>
    </subcellularLocation>
</comment>
<dbReference type="InterPro" id="IPR005964">
    <property type="entry name" value="Glc/Gal_transptr_bac"/>
</dbReference>
<evidence type="ECO:0000256" key="4">
    <source>
        <dbReference type="ARBA" id="ARBA00022448"/>
    </source>
</evidence>
<feature type="transmembrane region" description="Helical" evidence="8">
    <location>
        <begin position="314"/>
        <end position="336"/>
    </location>
</feature>
<feature type="transmembrane region" description="Helical" evidence="8">
    <location>
        <begin position="222"/>
        <end position="247"/>
    </location>
</feature>
<feature type="transmembrane region" description="Helical" evidence="8">
    <location>
        <begin position="144"/>
        <end position="165"/>
    </location>
</feature>
<keyword evidence="8" id="KW-1133">Transmembrane helix</keyword>
<protein>
    <recommendedName>
        <fullName evidence="10">Glucose/galactose MFS transporter</fullName>
    </recommendedName>
</protein>
<feature type="transmembrane region" description="Helical" evidence="8">
    <location>
        <begin position="259"/>
        <end position="278"/>
    </location>
</feature>
<keyword evidence="4" id="KW-0813">Transport</keyword>
<evidence type="ECO:0000313" key="9">
    <source>
        <dbReference type="EMBL" id="VAX21319.1"/>
    </source>
</evidence>
<evidence type="ECO:0000256" key="3">
    <source>
        <dbReference type="ARBA" id="ARBA00009120"/>
    </source>
</evidence>
<evidence type="ECO:0000256" key="6">
    <source>
        <dbReference type="ARBA" id="ARBA00022519"/>
    </source>
</evidence>
<feature type="transmembrane region" description="Helical" evidence="8">
    <location>
        <begin position="12"/>
        <end position="31"/>
    </location>
</feature>
<feature type="non-terminal residue" evidence="9">
    <location>
        <position position="383"/>
    </location>
</feature>
<keyword evidence="8" id="KW-0472">Membrane</keyword>
<evidence type="ECO:0000256" key="1">
    <source>
        <dbReference type="ARBA" id="ARBA00003321"/>
    </source>
</evidence>
<keyword evidence="6" id="KW-0997">Cell inner membrane</keyword>
<keyword evidence="7" id="KW-0762">Sugar transport</keyword>
<feature type="transmembrane region" description="Helical" evidence="8">
    <location>
        <begin position="80"/>
        <end position="100"/>
    </location>
</feature>
<gene>
    <name evidence="9" type="ORF">MNBD_IGNAVI01-1440</name>
</gene>
<comment type="function">
    <text evidence="1">Intake of glucose and galactose.</text>
</comment>
<dbReference type="InterPro" id="IPR011701">
    <property type="entry name" value="MFS"/>
</dbReference>
<evidence type="ECO:0000256" key="8">
    <source>
        <dbReference type="SAM" id="Phobius"/>
    </source>
</evidence>
<reference evidence="9" key="1">
    <citation type="submission" date="2018-06" db="EMBL/GenBank/DDBJ databases">
        <authorList>
            <person name="Zhirakovskaya E."/>
        </authorList>
    </citation>
    <scope>NUCLEOTIDE SEQUENCE</scope>
</reference>
<evidence type="ECO:0000256" key="5">
    <source>
        <dbReference type="ARBA" id="ARBA00022475"/>
    </source>
</evidence>
<comment type="similarity">
    <text evidence="3">Belongs to the major facilitator superfamily. FHS transporter (TC 2.A.1.7) family.</text>
</comment>
<dbReference type="GO" id="GO:0055056">
    <property type="term" value="F:D-glucose transmembrane transporter activity"/>
    <property type="evidence" value="ECO:0007669"/>
    <property type="project" value="InterPro"/>
</dbReference>
<evidence type="ECO:0008006" key="10">
    <source>
        <dbReference type="Google" id="ProtNLM"/>
    </source>
</evidence>
<dbReference type="Gene3D" id="1.20.1250.20">
    <property type="entry name" value="MFS general substrate transporter like domains"/>
    <property type="match status" value="2"/>
</dbReference>
<evidence type="ECO:0000256" key="7">
    <source>
        <dbReference type="ARBA" id="ARBA00022597"/>
    </source>
</evidence>
<dbReference type="PANTHER" id="PTHR43702">
    <property type="entry name" value="L-FUCOSE-PROTON SYMPORTER"/>
    <property type="match status" value="1"/>
</dbReference>